<reference evidence="1 2" key="1">
    <citation type="journal article" date="2016" name="Sci. Rep.">
        <title>Metabolic traits of an uncultured archaeal lineage -MSBL1- from brine pools of the Red Sea.</title>
        <authorList>
            <person name="Mwirichia R."/>
            <person name="Alam I."/>
            <person name="Rashid M."/>
            <person name="Vinu M."/>
            <person name="Ba-Alawi W."/>
            <person name="Anthony Kamau A."/>
            <person name="Kamanda Ngugi D."/>
            <person name="Goker M."/>
            <person name="Klenk H.P."/>
            <person name="Bajic V."/>
            <person name="Stingl U."/>
        </authorList>
    </citation>
    <scope>NUCLEOTIDE SEQUENCE [LARGE SCALE GENOMIC DNA]</scope>
    <source>
        <strain evidence="1">SCGC-AAA261O19</strain>
    </source>
</reference>
<evidence type="ECO:0000313" key="2">
    <source>
        <dbReference type="Proteomes" id="UP000070076"/>
    </source>
</evidence>
<organism evidence="1 2">
    <name type="scientific">candidate division MSBL1 archaeon SCGC-AAA261O19</name>
    <dbReference type="NCBI Taxonomy" id="1698277"/>
    <lineage>
        <taxon>Archaea</taxon>
        <taxon>Methanobacteriati</taxon>
        <taxon>Methanobacteriota</taxon>
        <taxon>candidate division MSBL1</taxon>
    </lineage>
</organism>
<dbReference type="AlphaFoldDB" id="A0A133VCY8"/>
<sequence length="326" mass="36866">MDKKTKILFTRRSFKPFIRRDLNILKKHFDVRVVRQLSLKNPISLLRRIPEILWADVTFSWFASHSTFFHVLLSKIFGKKSIVVSGGGDAAKMPEIGHGAVLSPIKRPFIWGTYLFADKVLAFSNSSKENILERMPETNVEPIYLGAIDTEKFRPGRKKDLIITVGEVIKSNLKRKGLETFVKTAKHLPDKQFVLIGEHKDDSIDYLKSIATSNVEFTGWLPFEDLLRYMQRAKVYVQVSAYEGFGIAMAEAMACECVPVVTNRGAIPEVVGETGFYVSYGDPEATAEAIKKALKSDKGKKARIRIKEKFHIKNREQNLTEAIGGL</sequence>
<name>A0A133VCY8_9EURY</name>
<dbReference type="GO" id="GO:0016757">
    <property type="term" value="F:glycosyltransferase activity"/>
    <property type="evidence" value="ECO:0007669"/>
    <property type="project" value="TreeGrafter"/>
</dbReference>
<dbReference type="PANTHER" id="PTHR12526">
    <property type="entry name" value="GLYCOSYLTRANSFERASE"/>
    <property type="match status" value="1"/>
</dbReference>
<dbReference type="Gene3D" id="3.40.50.2000">
    <property type="entry name" value="Glycogen Phosphorylase B"/>
    <property type="match status" value="1"/>
</dbReference>
<evidence type="ECO:0008006" key="3">
    <source>
        <dbReference type="Google" id="ProtNLM"/>
    </source>
</evidence>
<gene>
    <name evidence="1" type="ORF">AKJ48_03005</name>
</gene>
<dbReference type="EMBL" id="LHYB01000040">
    <property type="protein sequence ID" value="KXB04318.1"/>
    <property type="molecule type" value="Genomic_DNA"/>
</dbReference>
<proteinExistence type="predicted"/>
<protein>
    <recommendedName>
        <fullName evidence="3">Glycosyl transferase family 1 domain-containing protein</fullName>
    </recommendedName>
</protein>
<dbReference type="Proteomes" id="UP000070076">
    <property type="component" value="Unassembled WGS sequence"/>
</dbReference>
<accession>A0A133VCY8</accession>
<keyword evidence="2" id="KW-1185">Reference proteome</keyword>
<dbReference type="SUPFAM" id="SSF53756">
    <property type="entry name" value="UDP-Glycosyltransferase/glycogen phosphorylase"/>
    <property type="match status" value="1"/>
</dbReference>
<comment type="caution">
    <text evidence="1">The sequence shown here is derived from an EMBL/GenBank/DDBJ whole genome shotgun (WGS) entry which is preliminary data.</text>
</comment>
<evidence type="ECO:0000313" key="1">
    <source>
        <dbReference type="EMBL" id="KXB04318.1"/>
    </source>
</evidence>
<dbReference type="PATRIC" id="fig|1698277.3.peg.512"/>
<dbReference type="CDD" id="cd03801">
    <property type="entry name" value="GT4_PimA-like"/>
    <property type="match status" value="1"/>
</dbReference>
<dbReference type="PANTHER" id="PTHR12526:SF625">
    <property type="entry name" value="PHOSPHATIDYLINOSITOL GLYCAN-CLASS A"/>
    <property type="match status" value="1"/>
</dbReference>
<dbReference type="Pfam" id="PF13692">
    <property type="entry name" value="Glyco_trans_1_4"/>
    <property type="match status" value="1"/>
</dbReference>